<comment type="caution">
    <text evidence="1">The sequence shown here is derived from an EMBL/GenBank/DDBJ whole genome shotgun (WGS) entry which is preliminary data.</text>
</comment>
<gene>
    <name evidence="1" type="ORF">EV668_2505</name>
</gene>
<keyword evidence="2" id="KW-1185">Reference proteome</keyword>
<dbReference type="EMBL" id="SNZR01000013">
    <property type="protein sequence ID" value="TDR89670.1"/>
    <property type="molecule type" value="Genomic_DNA"/>
</dbReference>
<dbReference type="RefSeq" id="WP_133770463.1">
    <property type="nucleotide sequence ID" value="NZ_SNZR01000013.1"/>
</dbReference>
<accession>A0A4R7BV28</accession>
<evidence type="ECO:0000313" key="1">
    <source>
        <dbReference type="EMBL" id="TDR89670.1"/>
    </source>
</evidence>
<dbReference type="OrthoDB" id="5195437at2"/>
<name>A0A4R7BV28_9HYPH</name>
<proteinExistence type="predicted"/>
<evidence type="ECO:0000313" key="2">
    <source>
        <dbReference type="Proteomes" id="UP000295122"/>
    </source>
</evidence>
<organism evidence="1 2">
    <name type="scientific">Enterovirga rhinocerotis</name>
    <dbReference type="NCBI Taxonomy" id="1339210"/>
    <lineage>
        <taxon>Bacteria</taxon>
        <taxon>Pseudomonadati</taxon>
        <taxon>Pseudomonadota</taxon>
        <taxon>Alphaproteobacteria</taxon>
        <taxon>Hyphomicrobiales</taxon>
        <taxon>Methylobacteriaceae</taxon>
        <taxon>Enterovirga</taxon>
    </lineage>
</organism>
<reference evidence="1 2" key="1">
    <citation type="submission" date="2019-03" db="EMBL/GenBank/DDBJ databases">
        <title>Genomic Encyclopedia of Type Strains, Phase IV (KMG-IV): sequencing the most valuable type-strain genomes for metagenomic binning, comparative biology and taxonomic classification.</title>
        <authorList>
            <person name="Goeker M."/>
        </authorList>
    </citation>
    <scope>NUCLEOTIDE SEQUENCE [LARGE SCALE GENOMIC DNA]</scope>
    <source>
        <strain evidence="1 2">DSM 25903</strain>
    </source>
</reference>
<protein>
    <submittedName>
        <fullName evidence="1">Uncharacterized protein</fullName>
    </submittedName>
</protein>
<dbReference type="Proteomes" id="UP000295122">
    <property type="component" value="Unassembled WGS sequence"/>
</dbReference>
<dbReference type="AlphaFoldDB" id="A0A4R7BV28"/>
<sequence>MVVQRSAVTDRARRLDPAWIVFRSIENDHHDRCVDLFRRPDGSFGFEEFRRDVEDRGHWTPVAWFSGLSHPTEESALAAARRAVPWLAEAAR</sequence>